<dbReference type="AlphaFoldDB" id="B3RLI7"/>
<dbReference type="SUPFAM" id="SSF141673">
    <property type="entry name" value="MOSC N-terminal domain-like"/>
    <property type="match status" value="1"/>
</dbReference>
<dbReference type="HAMAP" id="MF_03050">
    <property type="entry name" value="MOCOS"/>
    <property type="match status" value="1"/>
</dbReference>
<evidence type="ECO:0000259" key="4">
    <source>
        <dbReference type="PROSITE" id="PS51340"/>
    </source>
</evidence>
<dbReference type="PANTHER" id="PTHR14237:SF80">
    <property type="entry name" value="MOLYBDENUM COFACTOR SULFURASE"/>
    <property type="match status" value="1"/>
</dbReference>
<name>B3RLI7_TRIAD</name>
<dbReference type="GO" id="GO:0030170">
    <property type="term" value="F:pyridoxal phosphate binding"/>
    <property type="evidence" value="ECO:0007669"/>
    <property type="project" value="InterPro"/>
</dbReference>
<dbReference type="SUPFAM" id="SSF50800">
    <property type="entry name" value="PK beta-barrel domain-like"/>
    <property type="match status" value="1"/>
</dbReference>
<evidence type="ECO:0000256" key="3">
    <source>
        <dbReference type="ARBA" id="ARBA00023150"/>
    </source>
</evidence>
<dbReference type="GO" id="GO:0030151">
    <property type="term" value="F:molybdenum ion binding"/>
    <property type="evidence" value="ECO:0007669"/>
    <property type="project" value="InterPro"/>
</dbReference>
<dbReference type="GO" id="GO:0006777">
    <property type="term" value="P:Mo-molybdopterin cofactor biosynthetic process"/>
    <property type="evidence" value="ECO:0007669"/>
    <property type="project" value="UniProtKB-KW"/>
</dbReference>
<protein>
    <recommendedName>
        <fullName evidence="4">MOSC domain-containing protein</fullName>
    </recommendedName>
</protein>
<dbReference type="PANTHER" id="PTHR14237">
    <property type="entry name" value="MOLYBDOPTERIN COFACTOR SULFURASE MOSC"/>
    <property type="match status" value="1"/>
</dbReference>
<dbReference type="InterPro" id="IPR015421">
    <property type="entry name" value="PyrdxlP-dep_Trfase_major"/>
</dbReference>
<keyword evidence="2" id="KW-0663">Pyridoxal phosphate</keyword>
<evidence type="ECO:0000256" key="1">
    <source>
        <dbReference type="ARBA" id="ARBA00022679"/>
    </source>
</evidence>
<dbReference type="RefSeq" id="XP_002108745.1">
    <property type="nucleotide sequence ID" value="XM_002108709.1"/>
</dbReference>
<dbReference type="KEGG" id="tad:TRIADDRAFT_20006"/>
<reference evidence="5 6" key="1">
    <citation type="journal article" date="2008" name="Nature">
        <title>The Trichoplax genome and the nature of placozoans.</title>
        <authorList>
            <person name="Srivastava M."/>
            <person name="Begovic E."/>
            <person name="Chapman J."/>
            <person name="Putnam N.H."/>
            <person name="Hellsten U."/>
            <person name="Kawashima T."/>
            <person name="Kuo A."/>
            <person name="Mitros T."/>
            <person name="Salamov A."/>
            <person name="Carpenter M.L."/>
            <person name="Signorovitch A.Y."/>
            <person name="Moreno M.A."/>
            <person name="Kamm K."/>
            <person name="Grimwood J."/>
            <person name="Schmutz J."/>
            <person name="Shapiro H."/>
            <person name="Grigoriev I.V."/>
            <person name="Buss L.W."/>
            <person name="Schierwater B."/>
            <person name="Dellaporta S.L."/>
            <person name="Rokhsar D.S."/>
        </authorList>
    </citation>
    <scope>NUCLEOTIDE SEQUENCE [LARGE SCALE GENOMIC DNA]</scope>
    <source>
        <strain evidence="5 6">Grell-BS-1999</strain>
    </source>
</reference>
<dbReference type="STRING" id="10228.B3RLI7"/>
<organism evidence="5 6">
    <name type="scientific">Trichoplax adhaerens</name>
    <name type="common">Trichoplax reptans</name>
    <dbReference type="NCBI Taxonomy" id="10228"/>
    <lineage>
        <taxon>Eukaryota</taxon>
        <taxon>Metazoa</taxon>
        <taxon>Placozoa</taxon>
        <taxon>Uniplacotomia</taxon>
        <taxon>Trichoplacea</taxon>
        <taxon>Trichoplacidae</taxon>
        <taxon>Trichoplax</taxon>
    </lineage>
</organism>
<keyword evidence="3" id="KW-0501">Molybdenum cofactor biosynthesis</keyword>
<dbReference type="Gene3D" id="3.90.1150.10">
    <property type="entry name" value="Aspartate Aminotransferase, domain 1"/>
    <property type="match status" value="1"/>
</dbReference>
<dbReference type="InterPro" id="IPR011037">
    <property type="entry name" value="Pyrv_Knase-like_insert_dom_sf"/>
</dbReference>
<evidence type="ECO:0000313" key="6">
    <source>
        <dbReference type="Proteomes" id="UP000009022"/>
    </source>
</evidence>
<dbReference type="Pfam" id="PF03476">
    <property type="entry name" value="MOSC_N"/>
    <property type="match status" value="1"/>
</dbReference>
<feature type="domain" description="MOSC" evidence="4">
    <location>
        <begin position="621"/>
        <end position="764"/>
    </location>
</feature>
<feature type="non-terminal residue" evidence="5">
    <location>
        <position position="1"/>
    </location>
</feature>
<dbReference type="InterPro" id="IPR015422">
    <property type="entry name" value="PyrdxlP-dep_Trfase_small"/>
</dbReference>
<dbReference type="FunCoup" id="B3RLI7">
    <property type="interactions" value="395"/>
</dbReference>
<keyword evidence="1" id="KW-0808">Transferase</keyword>
<dbReference type="SUPFAM" id="SSF53383">
    <property type="entry name" value="PLP-dependent transferases"/>
    <property type="match status" value="1"/>
</dbReference>
<dbReference type="Gene3D" id="3.40.640.10">
    <property type="entry name" value="Type I PLP-dependent aspartate aminotransferase-like (Major domain)"/>
    <property type="match status" value="1"/>
</dbReference>
<dbReference type="OrthoDB" id="420046at2759"/>
<dbReference type="InParanoid" id="B3RLI7"/>
<sequence length="764" mass="86289">GVTYLDNIGSALYCESQLENYLQELKGQLFANPHSRNASSKQTLQMIDQMRDRILDHFNTNSDDYRVIFTSGATDALKIIHDSFQWHAPYDNSDSMVNGNRLEGDHAENIQPCFCYLEDNHTSVIGIRQAVSRHVGMITCVDIEAVETADSTGIHNIEIDNGDTTNCTINHLFAYPAQSNFSGRKYPLQWIDRIQRTQLVPNCVKIREKDRWYVLLDAASYISTSPLDLGRYKPDFVPISFYKLFGFPTGLGALIVRNNAINVLRKQYFGGGTIQTCLYHDDFVSFKTVPHDRYEDGTVAFLDIIALKYGFDCLCGIARDMDAVCNHTFSITRYTYQNMLKLCHYNCEPLCHIYGESDYSNSTHQGPVINFNLLDSKGNFIGYSQVSKLAEMYKIELRTGCFCNLGQCQKSLGLSSAGLLHNFQSGHICGDDIDLIDGKPTGSIRISIGYLSSFEDSDRFIKFLEECFVEFLVESESKEDNIEIDSKEIHFNVLKPSIPKLQRIVLYPVKSCNGFEVDSWPIGPRGLLYDRSWMIVNESGVCLNLKQEPKMYNIRPKINLEDKLLILDCEGVQSLLLPLSYDMPDQFAISASVCQSRVCGDKVNGIDCGDEASLWLSKVLQRTVRLIMQHDNSKRSTKSRTSNDERQPILSLANTAQILLISSTSATILYKTILKMNAFEKSPVSTIATVDSLCDRFRANLIIQGGQPFAEDCWKYIKIGHCRFTITGPCTRCHIICIDPATKTINKDPLKALMKLRGKKVFIM</sequence>
<evidence type="ECO:0000256" key="2">
    <source>
        <dbReference type="ARBA" id="ARBA00022898"/>
    </source>
</evidence>
<dbReference type="CTD" id="6749199"/>
<dbReference type="HOGENOM" id="CLU_010913_0_1_1"/>
<dbReference type="PhylomeDB" id="B3RLI7"/>
<proteinExistence type="inferred from homology"/>
<dbReference type="InterPro" id="IPR028886">
    <property type="entry name" value="MoCo_sulfurase"/>
</dbReference>
<dbReference type="InterPro" id="IPR015424">
    <property type="entry name" value="PyrdxlP-dep_Trfase"/>
</dbReference>
<dbReference type="OMA" id="PCTRCQM"/>
<dbReference type="GO" id="GO:0043545">
    <property type="term" value="P:molybdopterin cofactor metabolic process"/>
    <property type="evidence" value="ECO:0000318"/>
    <property type="project" value="GO_Central"/>
</dbReference>
<dbReference type="Pfam" id="PF03473">
    <property type="entry name" value="MOSC"/>
    <property type="match status" value="1"/>
</dbReference>
<dbReference type="InterPro" id="IPR005302">
    <property type="entry name" value="MoCF_Sase_C"/>
</dbReference>
<accession>B3RLI7</accession>
<dbReference type="InterPro" id="IPR000192">
    <property type="entry name" value="Aminotrans_V_dom"/>
</dbReference>
<dbReference type="PROSITE" id="PS51340">
    <property type="entry name" value="MOSC"/>
    <property type="match status" value="1"/>
</dbReference>
<dbReference type="eggNOG" id="KOG2142">
    <property type="taxonomic scope" value="Eukaryota"/>
</dbReference>
<dbReference type="EMBL" id="DS985241">
    <property type="protein sequence ID" value="EDV29543.1"/>
    <property type="molecule type" value="Genomic_DNA"/>
</dbReference>
<dbReference type="Proteomes" id="UP000009022">
    <property type="component" value="Unassembled WGS sequence"/>
</dbReference>
<dbReference type="GeneID" id="6749199"/>
<dbReference type="InterPro" id="IPR005303">
    <property type="entry name" value="MOCOS_middle"/>
</dbReference>
<gene>
    <name evidence="5" type="ORF">TRIADDRAFT_20006</name>
</gene>
<keyword evidence="6" id="KW-1185">Reference proteome</keyword>
<dbReference type="GO" id="GO:0008265">
    <property type="term" value="F:molybdenum cofactor sulfurtransferase activity"/>
    <property type="evidence" value="ECO:0000318"/>
    <property type="project" value="GO_Central"/>
</dbReference>
<evidence type="ECO:0000313" key="5">
    <source>
        <dbReference type="EMBL" id="EDV29543.1"/>
    </source>
</evidence>
<dbReference type="Pfam" id="PF00266">
    <property type="entry name" value="Aminotran_5"/>
    <property type="match status" value="2"/>
</dbReference>